<dbReference type="AlphaFoldDB" id="A0A2G2Y3M8"/>
<evidence type="ECO:0000256" key="2">
    <source>
        <dbReference type="ARBA" id="ARBA00023125"/>
    </source>
</evidence>
<comment type="caution">
    <text evidence="8">The sequence shown here is derived from an EMBL/GenBank/DDBJ whole genome shotgun (WGS) entry which is preliminary data.</text>
</comment>
<keyword evidence="9" id="KW-1185">Reference proteome</keyword>
<evidence type="ECO:0000259" key="7">
    <source>
        <dbReference type="PROSITE" id="PS51745"/>
    </source>
</evidence>
<evidence type="ECO:0000256" key="5">
    <source>
        <dbReference type="SAM" id="MobiDB-lite"/>
    </source>
</evidence>
<dbReference type="SUPFAM" id="SSF54277">
    <property type="entry name" value="CAD &amp; PB1 domains"/>
    <property type="match status" value="1"/>
</dbReference>
<feature type="region of interest" description="Disordered" evidence="5">
    <location>
        <begin position="494"/>
        <end position="518"/>
    </location>
</feature>
<evidence type="ECO:0000256" key="3">
    <source>
        <dbReference type="ARBA" id="ARBA00023163"/>
    </source>
</evidence>
<dbReference type="STRING" id="4072.A0A2G2Y3M8"/>
<keyword evidence="3" id="KW-0804">Transcription</keyword>
<keyword evidence="2" id="KW-0238">DNA-binding</keyword>
<evidence type="ECO:0008006" key="10">
    <source>
        <dbReference type="Google" id="ProtNLM"/>
    </source>
</evidence>
<dbReference type="Pfam" id="PF22922">
    <property type="entry name" value="GAF_NLP"/>
    <property type="match status" value="1"/>
</dbReference>
<sequence>MTTIQGGSLGPYHLRKPELKLAVEFKTTAPDMFVDQATEQLQIQEFEESQYPATMESPINLYNLDCYFNLPPSPPFSDLLLSPLWNSSDCNDTGNSVGSAIRRITDDLHFSDSESYPDGSPGDFGKSLKMSPCSIKERICEALRYIDSMGEVILIQFWAPVKVNSQFVLATSGQPFVGGDSTIAILQYRMISLMYAFSVDGTDDGCIGLPGRVFMTKFPEWTPNVQYYSSKEFPQLDHALNYNIRGTLALPVFEGEICVGVLELVMTSQKINYAPEFDKVCKALEATNLKSTGTFDQQATWIYNEDFKIAQSEILELFLATWLPQRHQNAMICGKRFSGLTCVPSFAFYVTDAHMWGFREACLEHHLQDEQGLPGRAFSSLNACFCADISLFCKSEYPLVHYARMFGLQSSLTVPVCNNHSEKDTYVLEFFLPHSSTDHKIQLQIAASILATTKESLQNSKVIQWIEPKVEGNFEIIDLSVGKKLRLSPVPELNSQTIDTRHGPETSQSGHVSKEQDFSMQQSSECDVALLKARSDANAENITFSIFEKDGKVTLQFLKQFFGRNLNDAANCLGVSRSTFKRICRQQGIFRWPRMKKTSTTNCFHRITEHVNEAAQMVEEASTSASLAQDPMPGFGSTSSTNMKNPVHHGLLFKQVQATTFAPGTREMQTDKSNTSVTLSSFGISIGADKQVPESRIPSVAALQNGETATIKARYGEYFIKFKLPFSSQLAELENKVADRLKLKIGTFRIQYQDADDDWIIIACNDDLESCLSERRSLGDKAIKMLVESIDM</sequence>
<dbReference type="GO" id="GO:0003700">
    <property type="term" value="F:DNA-binding transcription factor activity"/>
    <property type="evidence" value="ECO:0007669"/>
    <property type="project" value="InterPro"/>
</dbReference>
<dbReference type="Pfam" id="PF00564">
    <property type="entry name" value="PB1"/>
    <property type="match status" value="1"/>
</dbReference>
<dbReference type="OMA" id="FHRITEH"/>
<dbReference type="Pfam" id="PF02042">
    <property type="entry name" value="RWP-RK"/>
    <property type="match status" value="1"/>
</dbReference>
<evidence type="ECO:0000256" key="1">
    <source>
        <dbReference type="ARBA" id="ARBA00023015"/>
    </source>
</evidence>
<keyword evidence="4" id="KW-0539">Nucleus</keyword>
<dbReference type="PROSITE" id="PS51519">
    <property type="entry name" value="RWP_RK"/>
    <property type="match status" value="1"/>
</dbReference>
<dbReference type="GO" id="GO:0003677">
    <property type="term" value="F:DNA binding"/>
    <property type="evidence" value="ECO:0007669"/>
    <property type="project" value="UniProtKB-KW"/>
</dbReference>
<dbReference type="Gramene" id="PHT64342">
    <property type="protein sequence ID" value="PHT64342"/>
    <property type="gene ID" value="T459_31693"/>
</dbReference>
<dbReference type="PANTHER" id="PTHR32002">
    <property type="entry name" value="PROTEIN NLP8"/>
    <property type="match status" value="1"/>
</dbReference>
<dbReference type="InterPro" id="IPR000270">
    <property type="entry name" value="PB1_dom"/>
</dbReference>
<keyword evidence="1" id="KW-0805">Transcription regulation</keyword>
<organism evidence="8 9">
    <name type="scientific">Capsicum annuum</name>
    <name type="common">Capsicum pepper</name>
    <dbReference type="NCBI Taxonomy" id="4072"/>
    <lineage>
        <taxon>Eukaryota</taxon>
        <taxon>Viridiplantae</taxon>
        <taxon>Streptophyta</taxon>
        <taxon>Embryophyta</taxon>
        <taxon>Tracheophyta</taxon>
        <taxon>Spermatophyta</taxon>
        <taxon>Magnoliopsida</taxon>
        <taxon>eudicotyledons</taxon>
        <taxon>Gunneridae</taxon>
        <taxon>Pentapetalae</taxon>
        <taxon>asterids</taxon>
        <taxon>lamiids</taxon>
        <taxon>Solanales</taxon>
        <taxon>Solanaceae</taxon>
        <taxon>Solanoideae</taxon>
        <taxon>Capsiceae</taxon>
        <taxon>Capsicum</taxon>
    </lineage>
</organism>
<dbReference type="PANTHER" id="PTHR32002:SF35">
    <property type="entry name" value="PROTEIN NLP6"/>
    <property type="match status" value="1"/>
</dbReference>
<dbReference type="EMBL" id="AYRZ02000015">
    <property type="protein sequence ID" value="PHT64342.1"/>
    <property type="molecule type" value="Genomic_DNA"/>
</dbReference>
<accession>A0A2G2Y3M8</accession>
<reference evidence="8 9" key="1">
    <citation type="journal article" date="2014" name="Nat. Genet.">
        <title>Genome sequence of the hot pepper provides insights into the evolution of pungency in Capsicum species.</title>
        <authorList>
            <person name="Kim S."/>
            <person name="Park M."/>
            <person name="Yeom S.I."/>
            <person name="Kim Y.M."/>
            <person name="Lee J.M."/>
            <person name="Lee H.A."/>
            <person name="Seo E."/>
            <person name="Choi J."/>
            <person name="Cheong K."/>
            <person name="Kim K.T."/>
            <person name="Jung K."/>
            <person name="Lee G.W."/>
            <person name="Oh S.K."/>
            <person name="Bae C."/>
            <person name="Kim S.B."/>
            <person name="Lee H.Y."/>
            <person name="Kim S.Y."/>
            <person name="Kim M.S."/>
            <person name="Kang B.C."/>
            <person name="Jo Y.D."/>
            <person name="Yang H.B."/>
            <person name="Jeong H.J."/>
            <person name="Kang W.H."/>
            <person name="Kwon J.K."/>
            <person name="Shin C."/>
            <person name="Lim J.Y."/>
            <person name="Park J.H."/>
            <person name="Huh J.H."/>
            <person name="Kim J.S."/>
            <person name="Kim B.D."/>
            <person name="Cohen O."/>
            <person name="Paran I."/>
            <person name="Suh M.C."/>
            <person name="Lee S.B."/>
            <person name="Kim Y.K."/>
            <person name="Shin Y."/>
            <person name="Noh S.J."/>
            <person name="Park J."/>
            <person name="Seo Y.S."/>
            <person name="Kwon S.Y."/>
            <person name="Kim H.A."/>
            <person name="Park J.M."/>
            <person name="Kim H.J."/>
            <person name="Choi S.B."/>
            <person name="Bosland P.W."/>
            <person name="Reeves G."/>
            <person name="Jo S.H."/>
            <person name="Lee B.W."/>
            <person name="Cho H.T."/>
            <person name="Choi H.S."/>
            <person name="Lee M.S."/>
            <person name="Yu Y."/>
            <person name="Do Choi Y."/>
            <person name="Park B.S."/>
            <person name="van Deynze A."/>
            <person name="Ashrafi H."/>
            <person name="Hill T."/>
            <person name="Kim W.T."/>
            <person name="Pai H.S."/>
            <person name="Ahn H.K."/>
            <person name="Yeam I."/>
            <person name="Giovannoni J.J."/>
            <person name="Rose J.K."/>
            <person name="Sorensen I."/>
            <person name="Lee S.J."/>
            <person name="Kim R.W."/>
            <person name="Choi I.Y."/>
            <person name="Choi B.S."/>
            <person name="Lim J.S."/>
            <person name="Lee Y.H."/>
            <person name="Choi D."/>
        </authorList>
    </citation>
    <scope>NUCLEOTIDE SEQUENCE [LARGE SCALE GENOMIC DNA]</scope>
    <source>
        <strain evidence="9">cv. CM334</strain>
    </source>
</reference>
<dbReference type="InterPro" id="IPR053793">
    <property type="entry name" value="PB1-like"/>
</dbReference>
<evidence type="ECO:0000313" key="9">
    <source>
        <dbReference type="Proteomes" id="UP000222542"/>
    </source>
</evidence>
<proteinExistence type="predicted"/>
<gene>
    <name evidence="8" type="ORF">T459_31693</name>
</gene>
<dbReference type="Gene3D" id="3.10.20.90">
    <property type="entry name" value="Phosphatidylinositol 3-kinase Catalytic Subunit, Chain A, domain 1"/>
    <property type="match status" value="1"/>
</dbReference>
<dbReference type="InterPro" id="IPR003035">
    <property type="entry name" value="RWP-RK_dom"/>
</dbReference>
<feature type="domain" description="PB1" evidence="7">
    <location>
        <begin position="708"/>
        <end position="790"/>
    </location>
</feature>
<evidence type="ECO:0000256" key="4">
    <source>
        <dbReference type="ARBA" id="ARBA00023242"/>
    </source>
</evidence>
<evidence type="ECO:0000259" key="6">
    <source>
        <dbReference type="PROSITE" id="PS51519"/>
    </source>
</evidence>
<dbReference type="PROSITE" id="PS51745">
    <property type="entry name" value="PB1"/>
    <property type="match status" value="1"/>
</dbReference>
<dbReference type="InterPro" id="IPR045012">
    <property type="entry name" value="NLP"/>
</dbReference>
<feature type="domain" description="RWP-RK" evidence="6">
    <location>
        <begin position="533"/>
        <end position="620"/>
    </location>
</feature>
<dbReference type="Proteomes" id="UP000222542">
    <property type="component" value="Unassembled WGS sequence"/>
</dbReference>
<name>A0A2G2Y3M8_CAPAN</name>
<dbReference type="CDD" id="cd05992">
    <property type="entry name" value="PB1"/>
    <property type="match status" value="1"/>
</dbReference>
<evidence type="ECO:0000313" key="8">
    <source>
        <dbReference type="EMBL" id="PHT64342.1"/>
    </source>
</evidence>
<protein>
    <recommendedName>
        <fullName evidence="10">Protein NLP7-like</fullName>
    </recommendedName>
</protein>
<reference evidence="8 9" key="2">
    <citation type="journal article" date="2017" name="Genome Biol.">
        <title>New reference genome sequences of hot pepper reveal the massive evolution of plant disease-resistance genes by retroduplication.</title>
        <authorList>
            <person name="Kim S."/>
            <person name="Park J."/>
            <person name="Yeom S.I."/>
            <person name="Kim Y.M."/>
            <person name="Seo E."/>
            <person name="Kim K.T."/>
            <person name="Kim M.S."/>
            <person name="Lee J.M."/>
            <person name="Cheong K."/>
            <person name="Shin H.S."/>
            <person name="Kim S.B."/>
            <person name="Han K."/>
            <person name="Lee J."/>
            <person name="Park M."/>
            <person name="Lee H.A."/>
            <person name="Lee H.Y."/>
            <person name="Lee Y."/>
            <person name="Oh S."/>
            <person name="Lee J.H."/>
            <person name="Choi E."/>
            <person name="Choi E."/>
            <person name="Lee S.E."/>
            <person name="Jeon J."/>
            <person name="Kim H."/>
            <person name="Choi G."/>
            <person name="Song H."/>
            <person name="Lee J."/>
            <person name="Lee S.C."/>
            <person name="Kwon J.K."/>
            <person name="Lee H.Y."/>
            <person name="Koo N."/>
            <person name="Hong Y."/>
            <person name="Kim R.W."/>
            <person name="Kang W.H."/>
            <person name="Huh J.H."/>
            <person name="Kang B.C."/>
            <person name="Yang T.J."/>
            <person name="Lee Y.H."/>
            <person name="Bennetzen J.L."/>
            <person name="Choi D."/>
        </authorList>
    </citation>
    <scope>NUCLEOTIDE SEQUENCE [LARGE SCALE GENOMIC DNA]</scope>
    <source>
        <strain evidence="9">cv. CM334</strain>
    </source>
</reference>
<dbReference type="InterPro" id="IPR055081">
    <property type="entry name" value="NLP1-9_GAF"/>
</dbReference>
<dbReference type="SMART" id="SM00666">
    <property type="entry name" value="PB1"/>
    <property type="match status" value="1"/>
</dbReference>